<dbReference type="SUPFAM" id="SSF56784">
    <property type="entry name" value="HAD-like"/>
    <property type="match status" value="1"/>
</dbReference>
<gene>
    <name evidence="5" type="primary">ENOPH1</name>
    <name evidence="5" type="ORF">HK103_003502</name>
</gene>
<keyword evidence="2" id="KW-0378">Hydrolase</keyword>
<dbReference type="Proteomes" id="UP001210925">
    <property type="component" value="Unassembled WGS sequence"/>
</dbReference>
<evidence type="ECO:0000313" key="6">
    <source>
        <dbReference type="Proteomes" id="UP001210925"/>
    </source>
</evidence>
<evidence type="ECO:0000256" key="4">
    <source>
        <dbReference type="SAM" id="MobiDB-lite"/>
    </source>
</evidence>
<dbReference type="Pfam" id="PF00702">
    <property type="entry name" value="Hydrolase"/>
    <property type="match status" value="1"/>
</dbReference>
<keyword evidence="1" id="KW-0028">Amino-acid biosynthesis</keyword>
<evidence type="ECO:0000313" key="5">
    <source>
        <dbReference type="EMBL" id="KAJ3258542.1"/>
    </source>
</evidence>
<evidence type="ECO:0000256" key="1">
    <source>
        <dbReference type="ARBA" id="ARBA00022605"/>
    </source>
</evidence>
<organism evidence="5 6">
    <name type="scientific">Boothiomyces macroporosus</name>
    <dbReference type="NCBI Taxonomy" id="261099"/>
    <lineage>
        <taxon>Eukaryota</taxon>
        <taxon>Fungi</taxon>
        <taxon>Fungi incertae sedis</taxon>
        <taxon>Chytridiomycota</taxon>
        <taxon>Chytridiomycota incertae sedis</taxon>
        <taxon>Chytridiomycetes</taxon>
        <taxon>Rhizophydiales</taxon>
        <taxon>Terramycetaceae</taxon>
        <taxon>Boothiomyces</taxon>
    </lineage>
</organism>
<dbReference type="InterPro" id="IPR023214">
    <property type="entry name" value="HAD_sf"/>
</dbReference>
<reference evidence="5" key="1">
    <citation type="submission" date="2020-05" db="EMBL/GenBank/DDBJ databases">
        <title>Phylogenomic resolution of chytrid fungi.</title>
        <authorList>
            <person name="Stajich J.E."/>
            <person name="Amses K."/>
            <person name="Simmons R."/>
            <person name="Seto K."/>
            <person name="Myers J."/>
            <person name="Bonds A."/>
            <person name="Quandt C.A."/>
            <person name="Barry K."/>
            <person name="Liu P."/>
            <person name="Grigoriev I."/>
            <person name="Longcore J.E."/>
            <person name="James T.Y."/>
        </authorList>
    </citation>
    <scope>NUCLEOTIDE SEQUENCE</scope>
    <source>
        <strain evidence="5">PLAUS21</strain>
    </source>
</reference>
<dbReference type="NCBIfam" id="TIGR01691">
    <property type="entry name" value="enolase-ppase"/>
    <property type="match status" value="1"/>
</dbReference>
<accession>A0AAD5Y916</accession>
<dbReference type="PANTHER" id="PTHR20371">
    <property type="entry name" value="ENOLASE-PHOSPHATASE E1"/>
    <property type="match status" value="1"/>
</dbReference>
<sequence length="300" mass="33891">MELRKRKSKVKELARQGSTDTLVDTPRKKSKPSKQAEEMEKKVEQEELVKNNQPVEAVTEKKEKSSSPQVIILDIEGTTTPISFVHDVLFPYILDNVESFLKEHWEADQVKQHVKDLFELDKAEKMDGHVPVVENDLDSVVANVKWMMSIDRKIGPLKGYIWKSAYETGKVAGVVYDDVVEALAHWTTHGKTVYIYSSGSVQAQKLLFKYSTHGDLLNYFGGHFDTAIGLKTVPESYSAIAKEIKHEPSDILFLSDNIKECIAAKSVGYQVLNVYRPGNAEIKDFQDISQVESFSSLHDI</sequence>
<evidence type="ECO:0000256" key="2">
    <source>
        <dbReference type="ARBA" id="ARBA00022801"/>
    </source>
</evidence>
<dbReference type="Gene3D" id="3.40.50.1000">
    <property type="entry name" value="HAD superfamily/HAD-like"/>
    <property type="match status" value="1"/>
</dbReference>
<dbReference type="GO" id="GO:0019509">
    <property type="term" value="P:L-methionine salvage from methylthioadenosine"/>
    <property type="evidence" value="ECO:0007669"/>
    <property type="project" value="InterPro"/>
</dbReference>
<feature type="region of interest" description="Disordered" evidence="4">
    <location>
        <begin position="1"/>
        <end position="62"/>
    </location>
</feature>
<dbReference type="SFLD" id="SFLDF00044">
    <property type="entry name" value="enolase-phosphatase"/>
    <property type="match status" value="1"/>
</dbReference>
<dbReference type="EMBL" id="JADGKB010000026">
    <property type="protein sequence ID" value="KAJ3258542.1"/>
    <property type="molecule type" value="Genomic_DNA"/>
</dbReference>
<dbReference type="InterPro" id="IPR023943">
    <property type="entry name" value="Enolase-ppase_E1"/>
</dbReference>
<dbReference type="PANTHER" id="PTHR20371:SF1">
    <property type="entry name" value="ENOLASE-PHOSPHATASE E1"/>
    <property type="match status" value="1"/>
</dbReference>
<dbReference type="InterPro" id="IPR036412">
    <property type="entry name" value="HAD-like_sf"/>
</dbReference>
<dbReference type="SFLD" id="SFLDG01133">
    <property type="entry name" value="C1.5.4:_Enolase-phosphatase_Li"/>
    <property type="match status" value="1"/>
</dbReference>
<dbReference type="AlphaFoldDB" id="A0AAD5Y916"/>
<dbReference type="InterPro" id="IPR006439">
    <property type="entry name" value="HAD-SF_hydro_IA"/>
</dbReference>
<dbReference type="SFLD" id="SFLDG01129">
    <property type="entry name" value="C1.5:_HAD__Beta-PGM__Phosphata"/>
    <property type="match status" value="1"/>
</dbReference>
<keyword evidence="6" id="KW-1185">Reference proteome</keyword>
<dbReference type="GO" id="GO:0043874">
    <property type="term" value="F:acireductone synthase activity"/>
    <property type="evidence" value="ECO:0007669"/>
    <property type="project" value="InterPro"/>
</dbReference>
<feature type="compositionally biased region" description="Basic and acidic residues" evidence="4">
    <location>
        <begin position="34"/>
        <end position="49"/>
    </location>
</feature>
<dbReference type="NCBIfam" id="TIGR01549">
    <property type="entry name" value="HAD-SF-IA-v1"/>
    <property type="match status" value="1"/>
</dbReference>
<evidence type="ECO:0000256" key="3">
    <source>
        <dbReference type="ARBA" id="ARBA00023167"/>
    </source>
</evidence>
<protein>
    <submittedName>
        <fullName evidence="5">Enolase-phosphatase E1</fullName>
    </submittedName>
</protein>
<dbReference type="SFLD" id="SFLDS00003">
    <property type="entry name" value="Haloacid_Dehalogenase"/>
    <property type="match status" value="1"/>
</dbReference>
<keyword evidence="3" id="KW-0486">Methionine biosynthesis</keyword>
<name>A0AAD5Y916_9FUNG</name>
<dbReference type="CDD" id="cd01629">
    <property type="entry name" value="HAD_EP"/>
    <property type="match status" value="1"/>
</dbReference>
<comment type="caution">
    <text evidence="5">The sequence shown here is derived from an EMBL/GenBank/DDBJ whole genome shotgun (WGS) entry which is preliminary data.</text>
</comment>
<proteinExistence type="predicted"/>
<dbReference type="GO" id="GO:0000287">
    <property type="term" value="F:magnesium ion binding"/>
    <property type="evidence" value="ECO:0007669"/>
    <property type="project" value="InterPro"/>
</dbReference>
<dbReference type="Gene3D" id="1.10.720.60">
    <property type="match status" value="1"/>
</dbReference>